<evidence type="ECO:0000313" key="2">
    <source>
        <dbReference type="Proteomes" id="UP000217431"/>
    </source>
</evidence>
<sequence>MPAGTTLLWWIATIRNSASIPCVSVTHRGWIATPHCKNWQPLNSPSCKSPRTPSFVPRQRQPWIRSGNIWKRMSRIPISSFLTCPEPSTMMGC</sequence>
<protein>
    <submittedName>
        <fullName evidence="1">Putative conjugal transfer protein TraA</fullName>
    </submittedName>
</protein>
<reference evidence="1 2" key="1">
    <citation type="journal article" date="2016" name="DNA Res.">
        <title>The complete genome sequencing of Prevotella intermedia strain OMA14 and a subsequent fine-scale, intra-species genomic comparison reveal an unusual amplification of conjugative and mobile transposons and identify a novel Prevotella-lineage-specific repeat.</title>
        <authorList>
            <person name="Naito M."/>
            <person name="Ogura Y."/>
            <person name="Itoh T."/>
            <person name="Shoji M."/>
            <person name="Okamoto M."/>
            <person name="Hayashi T."/>
            <person name="Nakayama K."/>
        </authorList>
    </citation>
    <scope>NUCLEOTIDE SEQUENCE [LARGE SCALE GENOMIC DNA]</scope>
    <source>
        <strain evidence="1 2">OMA14</strain>
    </source>
</reference>
<gene>
    <name evidence="1" type="ORF">PIOMA14_I_0294</name>
</gene>
<dbReference type="Proteomes" id="UP000217431">
    <property type="component" value="Chromosome I"/>
</dbReference>
<dbReference type="EMBL" id="AP014597">
    <property type="protein sequence ID" value="BAU16802.1"/>
    <property type="molecule type" value="Genomic_DNA"/>
</dbReference>
<proteinExistence type="predicted"/>
<organism evidence="1 2">
    <name type="scientific">Prevotella intermedia</name>
    <dbReference type="NCBI Taxonomy" id="28131"/>
    <lineage>
        <taxon>Bacteria</taxon>
        <taxon>Pseudomonadati</taxon>
        <taxon>Bacteroidota</taxon>
        <taxon>Bacteroidia</taxon>
        <taxon>Bacteroidales</taxon>
        <taxon>Prevotellaceae</taxon>
        <taxon>Prevotella</taxon>
    </lineage>
</organism>
<evidence type="ECO:0000313" key="1">
    <source>
        <dbReference type="EMBL" id="BAU16802.1"/>
    </source>
</evidence>
<dbReference type="AlphaFoldDB" id="A0A0S3UH26"/>
<accession>A0A0S3UH26</accession>
<name>A0A0S3UH26_PREIN</name>